<protein>
    <recommendedName>
        <fullName evidence="9">DUF11 domain-containing protein</fullName>
    </recommendedName>
</protein>
<feature type="domain" description="SD-repeat containing protein B" evidence="6">
    <location>
        <begin position="1552"/>
        <end position="1622"/>
    </location>
</feature>
<dbReference type="Pfam" id="PF01345">
    <property type="entry name" value="DUF11"/>
    <property type="match status" value="5"/>
</dbReference>
<dbReference type="STRING" id="187330.AMS58_19125"/>
<dbReference type="NCBIfam" id="TIGR01451">
    <property type="entry name" value="B_ant_repeat"/>
    <property type="match status" value="2"/>
</dbReference>
<name>A0A0N1EX42_9GAMM</name>
<evidence type="ECO:0000256" key="1">
    <source>
        <dbReference type="ARBA" id="ARBA00004613"/>
    </source>
</evidence>
<evidence type="ECO:0000256" key="4">
    <source>
        <dbReference type="SAM" id="SignalP"/>
    </source>
</evidence>
<comment type="caution">
    <text evidence="7">The sequence shown here is derived from an EMBL/GenBank/DDBJ whole genome shotgun (WGS) entry which is preliminary data.</text>
</comment>
<dbReference type="EMBL" id="LHPH01000002">
    <property type="protein sequence ID" value="KPH65047.1"/>
    <property type="molecule type" value="Genomic_DNA"/>
</dbReference>
<dbReference type="PANTHER" id="PTHR23303:SF15">
    <property type="entry name" value="COLOSSIN-A"/>
    <property type="match status" value="1"/>
</dbReference>
<organism evidence="7 8">
    <name type="scientific">Pseudoalteromonas porphyrae</name>
    <dbReference type="NCBI Taxonomy" id="187330"/>
    <lineage>
        <taxon>Bacteria</taxon>
        <taxon>Pseudomonadati</taxon>
        <taxon>Pseudomonadota</taxon>
        <taxon>Gammaproteobacteria</taxon>
        <taxon>Alteromonadales</taxon>
        <taxon>Pseudoalteromonadaceae</taxon>
        <taxon>Pseudoalteromonas</taxon>
    </lineage>
</organism>
<evidence type="ECO:0000313" key="7">
    <source>
        <dbReference type="EMBL" id="KPH65047.1"/>
    </source>
</evidence>
<dbReference type="Gene3D" id="2.60.40.10">
    <property type="entry name" value="Immunoglobulins"/>
    <property type="match status" value="8"/>
</dbReference>
<dbReference type="Pfam" id="PF17210">
    <property type="entry name" value="SdrD_B"/>
    <property type="match status" value="4"/>
</dbReference>
<gene>
    <name evidence="7" type="ORF">ADS77_01860</name>
</gene>
<evidence type="ECO:0008006" key="9">
    <source>
        <dbReference type="Google" id="ProtNLM"/>
    </source>
</evidence>
<feature type="domain" description="DUF11" evidence="5">
    <location>
        <begin position="546"/>
        <end position="658"/>
    </location>
</feature>
<sequence>MLLKIALQKIIYSALAFLIFANSMFAYSADLQISTFKDIDTTVPRGADIRYQVDFENAEQTVATNVKLIFPLPNSTTFVSVNDVTACSYTLTTREVICNWATIDGTSITDKRKSLLLTIKTSAQTGNIVDSQVRIEASNEDAGKLLNNSETQNTSIVAGVDVAITNLVSLPTTVYVDENYKYQITIQNNGPDIAKGVEFTHVLPSTARWVNQSVNAQKGWVCSGTQTIRCLKDELEPNERQNLEIHARLSGVGSGTVTATSSVKSLTAEIKPENNQRAVNTSVSEHADLTGSIVSFHKDGYESRWLTVSDSFSYRVNVVNNGPNKAVNPAFTIRLPAGVTDIAAVQIPNWNCSAFNNQNEMRCSSTSELASNASVPFTISATTPSIAAAYQSTLSVESSTIDRNTNNNTITHTFTAQQGNQTNLVSFSKTLEGRATQFKIGDEITFNLSAINNGDEVQITRISDDLPTGLDFVSAVSSDFNCTFKSPTVTCLPVNGSFKKDQEVKITLKTKAKQAGPYTNTATLTLDTGSPISNSASFTILSSEADVRITKTSDLAWNNKNEMGKVFNFIISVSNVGLGAANNVVISDTLINGYTIAGPVTVNRGSASASDWSCTVSGNTQVVCESASMASRDAISVIIPAKTPFSEAMPRNTASVTYDGLTNANSFTYEGWGFQPSNPVRLSLTKVKKSRLTDNTQLVTQNAEILNEFTVANNGERATGGTIRVDDVLPQGELFIANNQYGTDWQCSLSEALSDGTGGKVSCLYTPNPVEGLSGVAPLLVITTRAVGLGGLTNNATLIDEGGFPGIARASATINSVLSADLKVTKAAQLSADQRLITYTIKAEHLSGSTIIGDGANTLVITDTFAGTFIARKGVIATTIDFPTTITSNRNSQFTCSRSDSGLYEQTVSTIKCVLASGEIFQVGDFVELDITASRPFTTVNNQLTNRVNVSSSSFADTDPSNNQSAVTTTLQPRFDVAVNAVTYAANPVLTGDESLLTIEIHNPASSEANGVILEHQFKPNISRKIQFLSSNFSRLGQRNVCVFNGVTLQLRCEIGVLASNEVQTVTLRFIPKSDISGQDWRLPSISTIYADNMAQDLNSSNNTQTAELLVEARDANLKIENNDVLDPIAWVPSPRDFPVSLDNVVVYKVDLEYLFDNKGDLSVASGVRYDFNMTPSGANRRIQFLCDSDNDKSCTAQTARCDSINAVITQKYTIKCDGPENENNNLEPLELKENPNGSTENIYTRYLFFKVLSRPSTAGEVSATNAVIYSNERDPVLGNNEEREQTSIRVAVDLALTKTASQASVALGSEFDFYIDVFNAGPGDSAENVIYDFLPTEVEVNGTPTVENGLCLVDNAVKSGESVSKQRVICLVDEIALGDSVRVTIPVKVVEIPTSKLITNHAWVETKGFDIDKTNNEDTETVRAVDSALSGKVFFDLNNDGVQQAATDAGLSGITIALSGVRSDNSIIGTQTVKTTASGEFTFIDLEPGVYQLSQVDQSELINFKDGKDSRAGVLIVNSEQSDIIAGITISGQGNSDNHLFAEIGSSEVAGLVWSDLNDNGVQEVTEVVGLEGVEFELVGTDEAGLDVSLNTLSNKQGLYSFNGLRAGIYTLRQPVQPVDFSDGLESEDGAVLENSRTTDMITLGRLNNNQRFLQRNFAEVPTLLSAIIQGMVYLDIEQNGVVDTNDKLLKNVAINLTGKDARGASVSLTTTTDAQGNYRFENVLTSDVTGYTLTQVHPALYKDGVERNSDGAIKDSDTTDEISKIIITDSTTKTYDFTEQNPDTASVSGRVYFDANQDGTITDNDKLLANVDITLTGKDIFGSTISLTTQTNAQGEYTFADLFASDANGYTVTQTQPALYKDGVERNSAGMIAGSDVTDTVTVALSTNNQLVDFTEQNPDTATISGRVYFDANQDGTLADNDTLLANVDITLTGKNIFGTDINLTTQTNAQGEYTFANLFASNASGYTITQTQPALYKDGVERNSSGAITGSDLTDIVTVVLTTNNEFVDFTEQNPDTASVSGRVYFDENQDGTITDNDTLLANVDITLTGKNIFGTDINLTTQTNAQGEYTFADLFASDTNGYTVTQTQPALYKDGVERNSSGAIAGSDLTDTVIVMLSTSNQLVDFTEQNPDTATISGRVYFDENQDGTIAGNDTLLANVDITLTGKNIFGSRISLTTQTNAQGEYTFANLFASNASGYTITQTQPALYKDGV</sequence>
<accession>A0A0N1EX42</accession>
<dbReference type="InterPro" id="IPR001434">
    <property type="entry name" value="OmcB-like_DUF11"/>
</dbReference>
<feature type="domain" description="SD-repeat containing protein B" evidence="6">
    <location>
        <begin position="1673"/>
        <end position="1769"/>
    </location>
</feature>
<feature type="non-terminal residue" evidence="7">
    <location>
        <position position="2217"/>
    </location>
</feature>
<feature type="domain" description="SD-repeat containing protein B" evidence="6">
    <location>
        <begin position="1788"/>
        <end position="1892"/>
    </location>
</feature>
<dbReference type="PANTHER" id="PTHR23303">
    <property type="entry name" value="CARBOXYPEPTIDASE REGULATORY REGION-CONTAINING"/>
    <property type="match status" value="1"/>
</dbReference>
<evidence type="ECO:0000256" key="2">
    <source>
        <dbReference type="ARBA" id="ARBA00022525"/>
    </source>
</evidence>
<comment type="subcellular location">
    <subcellularLocation>
        <location evidence="1">Secreted</location>
    </subcellularLocation>
</comment>
<feature type="domain" description="DUF11" evidence="5">
    <location>
        <begin position="1294"/>
        <end position="1423"/>
    </location>
</feature>
<feature type="domain" description="DUF11" evidence="5">
    <location>
        <begin position="307"/>
        <end position="413"/>
    </location>
</feature>
<keyword evidence="3 4" id="KW-0732">Signal</keyword>
<feature type="domain" description="DUF11" evidence="5">
    <location>
        <begin position="161"/>
        <end position="279"/>
    </location>
</feature>
<keyword evidence="2" id="KW-0964">Secreted</keyword>
<dbReference type="GO" id="GO:0005576">
    <property type="term" value="C:extracellular region"/>
    <property type="evidence" value="ECO:0007669"/>
    <property type="project" value="UniProtKB-SubCell"/>
</dbReference>
<reference evidence="7 8" key="1">
    <citation type="submission" date="2015-08" db="EMBL/GenBank/DDBJ databases">
        <title>Draft Genome Sequence of Pseudoalteromonas porphyrae UCD-SED14.</title>
        <authorList>
            <person name="Coil D.A."/>
            <person name="Jospin G."/>
            <person name="Lee R.D."/>
            <person name="Eisen J.A."/>
        </authorList>
    </citation>
    <scope>NUCLEOTIDE SEQUENCE [LARGE SCALE GENOMIC DNA]</scope>
    <source>
        <strain evidence="7 8">UCD-SED14</strain>
    </source>
</reference>
<keyword evidence="8" id="KW-1185">Reference proteome</keyword>
<evidence type="ECO:0000256" key="3">
    <source>
        <dbReference type="ARBA" id="ARBA00022729"/>
    </source>
</evidence>
<dbReference type="InterPro" id="IPR047589">
    <property type="entry name" value="DUF11_rpt"/>
</dbReference>
<feature type="domain" description="SD-repeat containing protein B" evidence="6">
    <location>
        <begin position="1433"/>
        <end position="1501"/>
    </location>
</feature>
<dbReference type="Proteomes" id="UP000037848">
    <property type="component" value="Unassembled WGS sequence"/>
</dbReference>
<dbReference type="InterPro" id="IPR013783">
    <property type="entry name" value="Ig-like_fold"/>
</dbReference>
<dbReference type="InterPro" id="IPR051417">
    <property type="entry name" value="SDr/BOS_complex"/>
</dbReference>
<evidence type="ECO:0000313" key="8">
    <source>
        <dbReference type="Proteomes" id="UP000037848"/>
    </source>
</evidence>
<feature type="signal peptide" evidence="4">
    <location>
        <begin position="1"/>
        <end position="28"/>
    </location>
</feature>
<feature type="domain" description="DUF11" evidence="5">
    <location>
        <begin position="435"/>
        <end position="537"/>
    </location>
</feature>
<dbReference type="SUPFAM" id="SSF117074">
    <property type="entry name" value="Hypothetical protein PA1324"/>
    <property type="match status" value="7"/>
</dbReference>
<evidence type="ECO:0000259" key="5">
    <source>
        <dbReference type="Pfam" id="PF01345"/>
    </source>
</evidence>
<proteinExistence type="predicted"/>
<feature type="chain" id="PRO_5005870683" description="DUF11 domain-containing protein" evidence="4">
    <location>
        <begin position="29"/>
        <end position="2217"/>
    </location>
</feature>
<evidence type="ECO:0000259" key="6">
    <source>
        <dbReference type="Pfam" id="PF17210"/>
    </source>
</evidence>
<dbReference type="InterPro" id="IPR033764">
    <property type="entry name" value="Sdr_B"/>
</dbReference>